<sequence length="169" mass="19549">MITAEVKPLPVSTKKEDQDVLYRELELQMQRLGHLVPFREELNWGNEIGSVEIGPDIIINKLKKAAAKSDGVLLLYAKLTKGTVYQHIIMHPNVEGFYLPFRFEEPFFITVKNKKIWIGSSVRLAEELNWLGITMQNLEDKEVVDCWNAFKELCELSIEHHSPVIMNRN</sequence>
<evidence type="ECO:0000313" key="2">
    <source>
        <dbReference type="Proteomes" id="UP001139011"/>
    </source>
</evidence>
<gene>
    <name evidence="1" type="ORF">LCY76_11060</name>
</gene>
<dbReference type="EMBL" id="JAIWJX010000002">
    <property type="protein sequence ID" value="MCK6257134.1"/>
    <property type="molecule type" value="Genomic_DNA"/>
</dbReference>
<organism evidence="1 2">
    <name type="scientific">Fictibacillus marinisediminis</name>
    <dbReference type="NCBI Taxonomy" id="2878389"/>
    <lineage>
        <taxon>Bacteria</taxon>
        <taxon>Bacillati</taxon>
        <taxon>Bacillota</taxon>
        <taxon>Bacilli</taxon>
        <taxon>Bacillales</taxon>
        <taxon>Fictibacillaceae</taxon>
        <taxon>Fictibacillus</taxon>
    </lineage>
</organism>
<name>A0A9X1XAL9_9BACL</name>
<dbReference type="Proteomes" id="UP001139011">
    <property type="component" value="Unassembled WGS sequence"/>
</dbReference>
<protein>
    <submittedName>
        <fullName evidence="1">Uncharacterized protein</fullName>
    </submittedName>
</protein>
<comment type="caution">
    <text evidence="1">The sequence shown here is derived from an EMBL/GenBank/DDBJ whole genome shotgun (WGS) entry which is preliminary data.</text>
</comment>
<reference evidence="1" key="1">
    <citation type="submission" date="2021-09" db="EMBL/GenBank/DDBJ databases">
        <title>Genome analysis of Fictibacillus sp. KIGAM418 isolated from marine sediment.</title>
        <authorList>
            <person name="Seo M.-J."/>
            <person name="Cho E.-S."/>
            <person name="Hwang C.Y."/>
        </authorList>
    </citation>
    <scope>NUCLEOTIDE SEQUENCE</scope>
    <source>
        <strain evidence="1">KIGAM418</strain>
    </source>
</reference>
<keyword evidence="2" id="KW-1185">Reference proteome</keyword>
<dbReference type="RefSeq" id="WP_248252666.1">
    <property type="nucleotide sequence ID" value="NZ_JAIWJX010000002.1"/>
</dbReference>
<evidence type="ECO:0000313" key="1">
    <source>
        <dbReference type="EMBL" id="MCK6257134.1"/>
    </source>
</evidence>
<accession>A0A9X1XAL9</accession>
<proteinExistence type="predicted"/>
<dbReference type="AlphaFoldDB" id="A0A9X1XAL9"/>